<accession>B0DJJ3</accession>
<dbReference type="GeneID" id="6079871"/>
<dbReference type="AlphaFoldDB" id="B0DJJ3"/>
<gene>
    <name evidence="1" type="ORF">LACBIDRAFT_329882</name>
</gene>
<reference evidence="1 2" key="1">
    <citation type="journal article" date="2008" name="Nature">
        <title>The genome of Laccaria bicolor provides insights into mycorrhizal symbiosis.</title>
        <authorList>
            <person name="Martin F."/>
            <person name="Aerts A."/>
            <person name="Ahren D."/>
            <person name="Brun A."/>
            <person name="Danchin E.G.J."/>
            <person name="Duchaussoy F."/>
            <person name="Gibon J."/>
            <person name="Kohler A."/>
            <person name="Lindquist E."/>
            <person name="Pereda V."/>
            <person name="Salamov A."/>
            <person name="Shapiro H.J."/>
            <person name="Wuyts J."/>
            <person name="Blaudez D."/>
            <person name="Buee M."/>
            <person name="Brokstein P."/>
            <person name="Canbaeck B."/>
            <person name="Cohen D."/>
            <person name="Courty P.E."/>
            <person name="Coutinho P.M."/>
            <person name="Delaruelle C."/>
            <person name="Detter J.C."/>
            <person name="Deveau A."/>
            <person name="DiFazio S."/>
            <person name="Duplessis S."/>
            <person name="Fraissinet-Tachet L."/>
            <person name="Lucic E."/>
            <person name="Frey-Klett P."/>
            <person name="Fourrey C."/>
            <person name="Feussner I."/>
            <person name="Gay G."/>
            <person name="Grimwood J."/>
            <person name="Hoegger P.J."/>
            <person name="Jain P."/>
            <person name="Kilaru S."/>
            <person name="Labbe J."/>
            <person name="Lin Y.C."/>
            <person name="Legue V."/>
            <person name="Le Tacon F."/>
            <person name="Marmeisse R."/>
            <person name="Melayah D."/>
            <person name="Montanini B."/>
            <person name="Muratet M."/>
            <person name="Nehls U."/>
            <person name="Niculita-Hirzel H."/>
            <person name="Oudot-Le Secq M.P."/>
            <person name="Peter M."/>
            <person name="Quesneville H."/>
            <person name="Rajashekar B."/>
            <person name="Reich M."/>
            <person name="Rouhier N."/>
            <person name="Schmutz J."/>
            <person name="Yin T."/>
            <person name="Chalot M."/>
            <person name="Henrissat B."/>
            <person name="Kuees U."/>
            <person name="Lucas S."/>
            <person name="Van de Peer Y."/>
            <person name="Podila G.K."/>
            <person name="Polle A."/>
            <person name="Pukkila P.J."/>
            <person name="Richardson P.M."/>
            <person name="Rouze P."/>
            <person name="Sanders I.R."/>
            <person name="Stajich J.E."/>
            <person name="Tunlid A."/>
            <person name="Tuskan G."/>
            <person name="Grigoriev I.V."/>
        </authorList>
    </citation>
    <scope>NUCLEOTIDE SEQUENCE [LARGE SCALE GENOMIC DNA]</scope>
    <source>
        <strain evidence="2">S238N-H82 / ATCC MYA-4686</strain>
    </source>
</reference>
<protein>
    <submittedName>
        <fullName evidence="1">Proline-rich protein</fullName>
    </submittedName>
</protein>
<keyword evidence="2" id="KW-1185">Reference proteome</keyword>
<dbReference type="InParanoid" id="B0DJJ3"/>
<sequence length="293" mass="32177">MNDALQFPRCSLSIPIPETYNNYSMSYGIAQPQPPPPPPPPPPAYPWESFHPSATGLPLHAPVPSASQIPLLFDEYNFEAMHSVLYHTHPPNSSSSTSTVDYRYPNTDSFAPLPTSSTTNITTNPACRAICEPQGTMLNPEFYISEPEQNIFPTPSELLSELALKDAEFLSPDPTGATSEELFNNSPVQVDGKPRHDSARKARRRATAKSVGFIPTDPTQFELLGAVPATLTRVSGYRGLSSRSIRTLLVHMQKSNRKLNIRTVSEEQKFLALRDAVYAKKIRDACAAPPPGC</sequence>
<dbReference type="STRING" id="486041.B0DJJ3"/>
<name>B0DJJ3_LACBS</name>
<dbReference type="OrthoDB" id="3258400at2759"/>
<dbReference type="Proteomes" id="UP000001194">
    <property type="component" value="Unassembled WGS sequence"/>
</dbReference>
<organism evidence="2">
    <name type="scientific">Laccaria bicolor (strain S238N-H82 / ATCC MYA-4686)</name>
    <name type="common">Bicoloured deceiver</name>
    <name type="synonym">Laccaria laccata var. bicolor</name>
    <dbReference type="NCBI Taxonomy" id="486041"/>
    <lineage>
        <taxon>Eukaryota</taxon>
        <taxon>Fungi</taxon>
        <taxon>Dikarya</taxon>
        <taxon>Basidiomycota</taxon>
        <taxon>Agaricomycotina</taxon>
        <taxon>Agaricomycetes</taxon>
        <taxon>Agaricomycetidae</taxon>
        <taxon>Agaricales</taxon>
        <taxon>Agaricineae</taxon>
        <taxon>Hydnangiaceae</taxon>
        <taxon>Laccaria</taxon>
    </lineage>
</organism>
<dbReference type="RefSeq" id="XP_001884094.1">
    <property type="nucleotide sequence ID" value="XM_001884059.1"/>
</dbReference>
<evidence type="ECO:0000313" key="2">
    <source>
        <dbReference type="Proteomes" id="UP000001194"/>
    </source>
</evidence>
<evidence type="ECO:0000313" key="1">
    <source>
        <dbReference type="EMBL" id="EDR05129.1"/>
    </source>
</evidence>
<dbReference type="EMBL" id="DS547114">
    <property type="protein sequence ID" value="EDR05129.1"/>
    <property type="molecule type" value="Genomic_DNA"/>
</dbReference>
<proteinExistence type="predicted"/>
<dbReference type="HOGENOM" id="CLU_062667_1_0_1"/>
<dbReference type="KEGG" id="lbc:LACBIDRAFT_329882"/>